<dbReference type="InterPro" id="IPR051540">
    <property type="entry name" value="S-2-haloacid_dehalogenase"/>
</dbReference>
<evidence type="ECO:0000313" key="3">
    <source>
        <dbReference type="Proteomes" id="UP000317484"/>
    </source>
</evidence>
<keyword evidence="3" id="KW-1185">Reference proteome</keyword>
<dbReference type="SUPFAM" id="SSF56784">
    <property type="entry name" value="HAD-like"/>
    <property type="match status" value="1"/>
</dbReference>
<dbReference type="RefSeq" id="WP_142458037.1">
    <property type="nucleotide sequence ID" value="NZ_FXTJ01000002.1"/>
</dbReference>
<organism evidence="2 3">
    <name type="scientific">Geodermatophilus aquaeductus</name>
    <dbReference type="NCBI Taxonomy" id="1564161"/>
    <lineage>
        <taxon>Bacteria</taxon>
        <taxon>Bacillati</taxon>
        <taxon>Actinomycetota</taxon>
        <taxon>Actinomycetes</taxon>
        <taxon>Geodermatophilales</taxon>
        <taxon>Geodermatophilaceae</taxon>
        <taxon>Geodermatophilus</taxon>
    </lineage>
</organism>
<reference evidence="2 3" key="1">
    <citation type="submission" date="2017-05" db="EMBL/GenBank/DDBJ databases">
        <authorList>
            <person name="Varghese N."/>
            <person name="Submissions S."/>
        </authorList>
    </citation>
    <scope>NUCLEOTIDE SEQUENCE [LARGE SCALE GENOMIC DNA]</scope>
    <source>
        <strain evidence="2 3">DSM 46834</strain>
    </source>
</reference>
<dbReference type="PANTHER" id="PTHR43316">
    <property type="entry name" value="HYDROLASE, HALOACID DELAHOGENASE-RELATED"/>
    <property type="match status" value="1"/>
</dbReference>
<dbReference type="InterPro" id="IPR036412">
    <property type="entry name" value="HAD-like_sf"/>
</dbReference>
<dbReference type="Gene3D" id="3.40.50.1000">
    <property type="entry name" value="HAD superfamily/HAD-like"/>
    <property type="match status" value="1"/>
</dbReference>
<dbReference type="SFLD" id="SFLDG01129">
    <property type="entry name" value="C1.5:_HAD__Beta-PGM__Phosphata"/>
    <property type="match status" value="1"/>
</dbReference>
<sequence length="245" mass="24099">MSAAPPWDGLPPLAVVVDLDDTLYPQAAYLAAAAADVGTAAASAGLDGPAVHAALVAELAAGSDTGGTIDRALLATGVPAADLPRHVPPLVAAFTACAPDRLEPYPGVREALATLAAAVPVGCLTDGNPVIQQAKLAATGLAPLLGEVLVTDTLGGRAARKPAPAGLVELAARLGVPADRVLVIGDRPGKDVAVAAAVGARAIRVRQGEYATVPDVPAPWAVTASFPEAAALARGLVRAAVPAAG</sequence>
<dbReference type="SFLD" id="SFLDS00003">
    <property type="entry name" value="Haloacid_Dehalogenase"/>
    <property type="match status" value="1"/>
</dbReference>
<evidence type="ECO:0000256" key="1">
    <source>
        <dbReference type="ARBA" id="ARBA00022801"/>
    </source>
</evidence>
<dbReference type="PANTHER" id="PTHR43316:SF3">
    <property type="entry name" value="HALOACID DEHALOGENASE, TYPE II (AFU_ORTHOLOGUE AFUA_2G07750)-RELATED"/>
    <property type="match status" value="1"/>
</dbReference>
<gene>
    <name evidence="2" type="ORF">SAMN06273567_102755</name>
</gene>
<dbReference type="AlphaFoldDB" id="A0A521CXR4"/>
<proteinExistence type="predicted"/>
<protein>
    <submittedName>
        <fullName evidence="2">Putative hydrolase of the HAD superfamily</fullName>
    </submittedName>
</protein>
<accession>A0A521CXR4</accession>
<name>A0A521CXR4_9ACTN</name>
<dbReference type="GO" id="GO:0016787">
    <property type="term" value="F:hydrolase activity"/>
    <property type="evidence" value="ECO:0007669"/>
    <property type="project" value="UniProtKB-KW"/>
</dbReference>
<dbReference type="Pfam" id="PF00702">
    <property type="entry name" value="Hydrolase"/>
    <property type="match status" value="1"/>
</dbReference>
<dbReference type="Proteomes" id="UP000317484">
    <property type="component" value="Unassembled WGS sequence"/>
</dbReference>
<dbReference type="EMBL" id="FXTJ01000002">
    <property type="protein sequence ID" value="SMO64243.1"/>
    <property type="molecule type" value="Genomic_DNA"/>
</dbReference>
<keyword evidence="1 2" id="KW-0378">Hydrolase</keyword>
<dbReference type="InterPro" id="IPR023214">
    <property type="entry name" value="HAD_sf"/>
</dbReference>
<evidence type="ECO:0000313" key="2">
    <source>
        <dbReference type="EMBL" id="SMO64243.1"/>
    </source>
</evidence>